<dbReference type="WBParaSite" id="RSKR_0001124900.1">
    <property type="protein sequence ID" value="RSKR_0001124900.1"/>
    <property type="gene ID" value="RSKR_0001124900"/>
</dbReference>
<evidence type="ECO:0000313" key="1">
    <source>
        <dbReference type="Proteomes" id="UP000095286"/>
    </source>
</evidence>
<evidence type="ECO:0000313" key="2">
    <source>
        <dbReference type="WBParaSite" id="RSKR_0001124900.1"/>
    </source>
</evidence>
<accession>A0AC35UF60</accession>
<proteinExistence type="predicted"/>
<sequence length="101" mass="11600">MPLYLIFCLNETEERHRCNEMTGIYQWSDSEVTAMPTVMIVWRAGVGKTTLNHYSFKEAYGGSSKATPITAFEIIVPGEKNEESFMNRTIIADDLNFYHIK</sequence>
<protein>
    <submittedName>
        <fullName evidence="2">Crinkler (CRN)</fullName>
    </submittedName>
</protein>
<organism evidence="1 2">
    <name type="scientific">Rhabditophanes sp. KR3021</name>
    <dbReference type="NCBI Taxonomy" id="114890"/>
    <lineage>
        <taxon>Eukaryota</taxon>
        <taxon>Metazoa</taxon>
        <taxon>Ecdysozoa</taxon>
        <taxon>Nematoda</taxon>
        <taxon>Chromadorea</taxon>
        <taxon>Rhabditida</taxon>
        <taxon>Tylenchina</taxon>
        <taxon>Panagrolaimomorpha</taxon>
        <taxon>Strongyloidoidea</taxon>
        <taxon>Alloionematidae</taxon>
        <taxon>Rhabditophanes</taxon>
    </lineage>
</organism>
<name>A0AC35UF60_9BILA</name>
<dbReference type="Proteomes" id="UP000095286">
    <property type="component" value="Unplaced"/>
</dbReference>
<reference evidence="2" key="1">
    <citation type="submission" date="2016-11" db="UniProtKB">
        <authorList>
            <consortium name="WormBaseParasite"/>
        </authorList>
    </citation>
    <scope>IDENTIFICATION</scope>
    <source>
        <strain evidence="2">KR3021</strain>
    </source>
</reference>